<evidence type="ECO:0000256" key="1">
    <source>
        <dbReference type="SAM" id="MobiDB-lite"/>
    </source>
</evidence>
<dbReference type="GO" id="GO:0003676">
    <property type="term" value="F:nucleic acid binding"/>
    <property type="evidence" value="ECO:0007669"/>
    <property type="project" value="InterPro"/>
</dbReference>
<dbReference type="Gene3D" id="2.130.10.10">
    <property type="entry name" value="YVTN repeat-like/Quinoprotein amine dehydrogenase"/>
    <property type="match status" value="3"/>
</dbReference>
<feature type="region of interest" description="Disordered" evidence="1">
    <location>
        <begin position="123"/>
        <end position="147"/>
    </location>
</feature>
<evidence type="ECO:0008006" key="6">
    <source>
        <dbReference type="Google" id="ProtNLM"/>
    </source>
</evidence>
<dbReference type="RefSeq" id="XP_033522130.1">
    <property type="nucleotide sequence ID" value="XM_033670652.1"/>
</dbReference>
<organism evidence="4 5">
    <name type="scientific">Dothidotthia symphoricarpi CBS 119687</name>
    <dbReference type="NCBI Taxonomy" id="1392245"/>
    <lineage>
        <taxon>Eukaryota</taxon>
        <taxon>Fungi</taxon>
        <taxon>Dikarya</taxon>
        <taxon>Ascomycota</taxon>
        <taxon>Pezizomycotina</taxon>
        <taxon>Dothideomycetes</taxon>
        <taxon>Pleosporomycetidae</taxon>
        <taxon>Pleosporales</taxon>
        <taxon>Dothidotthiaceae</taxon>
        <taxon>Dothidotthia</taxon>
    </lineage>
</organism>
<feature type="domain" description="RSE1/DDB1/CPSF1 second beta-propeller" evidence="3">
    <location>
        <begin position="620"/>
        <end position="837"/>
    </location>
</feature>
<evidence type="ECO:0000313" key="4">
    <source>
        <dbReference type="EMBL" id="KAF2127741.1"/>
    </source>
</evidence>
<sequence>MNHQVQGLVLVNNEWVSRPMDIYQIMARAQQDDTEMREPDCKPASRVPEFGILSRTLLASPLFKSILPANIRHKYSNDIVLVGEDSVHLKEIRDYGHLRHVATKSDFKGRILAARVFGDPRQVRSNKSVGSPLPKKQIPYRARRSTTSDEEYELPPEVIVLTLTSRTLMFLWAQSNPTGTVTFSRKTVKLPAGATRFDRLGTFLAVDPKRRAIAVAAQEGRFMLYKTKSMETWRKEVREGFDTIPIVDERIISIQGHIMHMEFLSSGNGQDDFHVVLLFIVVHQGKTKITCFDWDCRYDLSRAAARAERVLVDFEDQNPSLLIPLSRSPDFLLIFDTHIAVYKDVLSGVPRRTVAPIPAHILPPIRPGDSKCRPRWVQWDRAPRNPEFPKEVFYIAREDGRIMYAERGPAGSVDVNDAGDWPYRIDIAFACLSVDNSEFSQSYPDVLIAGGAGSDGLMCKLGAWPTEYSYGSQYPGTNQFDYIQSIPSWAPFTDLCVTRLPGLRAPDERERSAIFVTHGNTPHGELSELRHGLQALVDDCFGGMNGCTGLRIVDYGSQKVQAEGRGVRQHYVCFAITLPLETLLIRLVRTQPESRGDFSGAWEGGIWDKFQIPSGDEPIEDGFMRDEETISACPWSDQHAIQITRKEIRTLRRPLLRQTDSICVETPLLIAASKPGFPFVAIAFRESSNTYLEIIQIAHDGTFNRVSRGEFRHRLPSDPTCIELLDVEGTPYVFVSTFDSGIYLLQIGQSGTTSLVLEESLKDVAIDEPHKLCESAVLLSSRQQQVLVCATRDGCLLSAALTKTDNNFSRLSWNLVKMGTTPARTMPSYTDASAAFVACGADFCRVRCSLSDVSVLDVDSIWFSGRINQENLQSAVTAMCQLPFIRNLDALGRNLGGFLFAVAGDQLLFSQLESDVRWGTDDVPMPPQADSKAIPRKVLMRAKPTNVIHMQSKPRMVISTMEAKEERAPPDGYRVLHSTLKLLQVCDDKPLEDPEIKQEDTDEPTDRLVVAQYRLKHAERVYSIVEWPFKNNQGKPYTFIIVGTGITVGTGKETGRRLIFNVGSRGSKLQLKKESTYEHPVYCVTMFDNRATVSVIGKTLSFDEFDAETGRWLKRGTKELPSPGIHITISPSFVYVSTLQHSHLCYSVTNRDSEGNVVFEQVFTDSRERWCAHHLVINVDNQEDESGRDTVVLLTDRKSASISGLHHPPDRTYKNAADTVFEACLPRTVVRLQRGNVRPPWRRPCNLGTSTHISGILADDIIGACSDGTIYTFSILSKSACHILRFVQNLIETKQTRDPASQFTVVKPRSGDIFDVLMNGADGPQDGKIRARDVDPQYQERGLAAPRSRHIDGDLLVRFMAEGGDLQTLLYHDTEKDIESLFGDLAGAVKKEWRFEEREQVVEGVRRWLGEVLMPVL</sequence>
<proteinExistence type="predicted"/>
<dbReference type="InterPro" id="IPR058543">
    <property type="entry name" value="Beta-prop_RSE1/DDB1/CPSF1_2nd"/>
</dbReference>
<evidence type="ECO:0000259" key="2">
    <source>
        <dbReference type="Pfam" id="PF10433"/>
    </source>
</evidence>
<dbReference type="InterPro" id="IPR015943">
    <property type="entry name" value="WD40/YVTN_repeat-like_dom_sf"/>
</dbReference>
<dbReference type="GO" id="GO:0005634">
    <property type="term" value="C:nucleus"/>
    <property type="evidence" value="ECO:0007669"/>
    <property type="project" value="UniProtKB-SubCell"/>
</dbReference>
<dbReference type="Pfam" id="PF10433">
    <property type="entry name" value="Beta-prop_RSE1_1st"/>
    <property type="match status" value="1"/>
</dbReference>
<dbReference type="OrthoDB" id="20774at2759"/>
<dbReference type="GeneID" id="54411084"/>
<dbReference type="EMBL" id="ML977510">
    <property type="protein sequence ID" value="KAF2127741.1"/>
    <property type="molecule type" value="Genomic_DNA"/>
</dbReference>
<evidence type="ECO:0000313" key="5">
    <source>
        <dbReference type="Proteomes" id="UP000799771"/>
    </source>
</evidence>
<dbReference type="Proteomes" id="UP000799771">
    <property type="component" value="Unassembled WGS sequence"/>
</dbReference>
<gene>
    <name evidence="4" type="ORF">P153DRAFT_387474</name>
</gene>
<keyword evidence="5" id="KW-1185">Reference proteome</keyword>
<evidence type="ECO:0000259" key="3">
    <source>
        <dbReference type="Pfam" id="PF23726"/>
    </source>
</evidence>
<name>A0A6A6AAM1_9PLEO</name>
<dbReference type="InterPro" id="IPR050358">
    <property type="entry name" value="RSE1/DDB1/CFT1"/>
</dbReference>
<dbReference type="PANTHER" id="PTHR10644">
    <property type="entry name" value="DNA REPAIR/RNA PROCESSING CPSF FAMILY"/>
    <property type="match status" value="1"/>
</dbReference>
<reference evidence="4" key="1">
    <citation type="journal article" date="2020" name="Stud. Mycol.">
        <title>101 Dothideomycetes genomes: a test case for predicting lifestyles and emergence of pathogens.</title>
        <authorList>
            <person name="Haridas S."/>
            <person name="Albert R."/>
            <person name="Binder M."/>
            <person name="Bloem J."/>
            <person name="Labutti K."/>
            <person name="Salamov A."/>
            <person name="Andreopoulos B."/>
            <person name="Baker S."/>
            <person name="Barry K."/>
            <person name="Bills G."/>
            <person name="Bluhm B."/>
            <person name="Cannon C."/>
            <person name="Castanera R."/>
            <person name="Culley D."/>
            <person name="Daum C."/>
            <person name="Ezra D."/>
            <person name="Gonzalez J."/>
            <person name="Henrissat B."/>
            <person name="Kuo A."/>
            <person name="Liang C."/>
            <person name="Lipzen A."/>
            <person name="Lutzoni F."/>
            <person name="Magnuson J."/>
            <person name="Mondo S."/>
            <person name="Nolan M."/>
            <person name="Ohm R."/>
            <person name="Pangilinan J."/>
            <person name="Park H.-J."/>
            <person name="Ramirez L."/>
            <person name="Alfaro M."/>
            <person name="Sun H."/>
            <person name="Tritt A."/>
            <person name="Yoshinaga Y."/>
            <person name="Zwiers L.-H."/>
            <person name="Turgeon B."/>
            <person name="Goodwin S."/>
            <person name="Spatafora J."/>
            <person name="Crous P."/>
            <person name="Grigoriev I."/>
        </authorList>
    </citation>
    <scope>NUCLEOTIDE SEQUENCE</scope>
    <source>
        <strain evidence="4">CBS 119687</strain>
    </source>
</reference>
<dbReference type="InterPro" id="IPR018846">
    <property type="entry name" value="Beta-prop_RSE1/DDB1/CPSF1_1st"/>
</dbReference>
<dbReference type="Pfam" id="PF23726">
    <property type="entry name" value="Beta-prop_RSE1_2nd"/>
    <property type="match status" value="1"/>
</dbReference>
<protein>
    <recommendedName>
        <fullName evidence="6">Cleavage/polyadenylation specificity factor A subunit N-terminal domain-containing protein</fullName>
    </recommendedName>
</protein>
<accession>A0A6A6AAM1</accession>
<feature type="domain" description="RSE1/DDB1/CPSF1 first beta-propeller" evidence="2">
    <location>
        <begin position="65"/>
        <end position="404"/>
    </location>
</feature>